<evidence type="ECO:0000313" key="2">
    <source>
        <dbReference type="EMBL" id="EGZ19869.1"/>
    </source>
</evidence>
<dbReference type="SMR" id="G4ZAT3"/>
<dbReference type="Proteomes" id="UP000002640">
    <property type="component" value="Unassembled WGS sequence"/>
</dbReference>
<organism evidence="2 3">
    <name type="scientific">Phytophthora sojae (strain P6497)</name>
    <name type="common">Soybean stem and root rot agent</name>
    <name type="synonym">Phytophthora megasperma f. sp. glycines</name>
    <dbReference type="NCBI Taxonomy" id="1094619"/>
    <lineage>
        <taxon>Eukaryota</taxon>
        <taxon>Sar</taxon>
        <taxon>Stramenopiles</taxon>
        <taxon>Oomycota</taxon>
        <taxon>Peronosporomycetes</taxon>
        <taxon>Peronosporales</taxon>
        <taxon>Peronosporaceae</taxon>
        <taxon>Phytophthora</taxon>
    </lineage>
</organism>
<dbReference type="RefSeq" id="XP_009522586.1">
    <property type="nucleotide sequence ID" value="XM_009524291.1"/>
</dbReference>
<name>G4ZAT3_PHYSP</name>
<sequence length="422" mass="48565">MQRAFSEAFADISELDDSSVVVKVEGEQSWPKCEDIDASTSLRMATPPPTTSTDHGDMNPCMKDHASFKDLAEAKRARRSAIEKKSRQRRQNILNRMREEVKHLETVYAGMATKKEAGDLPQRRVLSNFTSVDELQQKYSELTLVAHALEDDQAALRKLLEEHEYFYQTVRGLSEKRCAEDAFAIWDSGIPPSSSFKAKFRPLSMAEGYALVRDSYDEIRKFTQCENYETTGANFMGWTDKRMYNPSSQVLQYGFTKQFPFESAESLFTKSWNTFLDGPKLENLAFDSSAQTRFEVLQVLNDDLLVIRRDHRTAAYPMTFTSVQIMFRLQTPTGYMLCVRTISSPEIKNALEPHEFSFEVFHWTHCNRLFDEYDNPAGCEIVTAGTITDMNRLRSNYWLFEIVCSVLRWESTTIAPLFLLQT</sequence>
<dbReference type="AlphaFoldDB" id="G4ZAT3"/>
<evidence type="ECO:0000256" key="1">
    <source>
        <dbReference type="SAM" id="MobiDB-lite"/>
    </source>
</evidence>
<dbReference type="KEGG" id="psoj:PHYSODRAFT_558509"/>
<evidence type="ECO:0000313" key="3">
    <source>
        <dbReference type="Proteomes" id="UP000002640"/>
    </source>
</evidence>
<gene>
    <name evidence="2" type="ORF">PHYSODRAFT_558509</name>
</gene>
<feature type="region of interest" description="Disordered" evidence="1">
    <location>
        <begin position="41"/>
        <end position="60"/>
    </location>
</feature>
<accession>G4ZAT3</accession>
<keyword evidence="3" id="KW-1185">Reference proteome</keyword>
<proteinExistence type="predicted"/>
<dbReference type="EMBL" id="JH159153">
    <property type="protein sequence ID" value="EGZ19869.1"/>
    <property type="molecule type" value="Genomic_DNA"/>
</dbReference>
<dbReference type="OMA" id="AGSINDH"/>
<dbReference type="GeneID" id="20663340"/>
<reference evidence="2 3" key="1">
    <citation type="journal article" date="2006" name="Science">
        <title>Phytophthora genome sequences uncover evolutionary origins and mechanisms of pathogenesis.</title>
        <authorList>
            <person name="Tyler B.M."/>
            <person name="Tripathy S."/>
            <person name="Zhang X."/>
            <person name="Dehal P."/>
            <person name="Jiang R.H."/>
            <person name="Aerts A."/>
            <person name="Arredondo F.D."/>
            <person name="Baxter L."/>
            <person name="Bensasson D."/>
            <person name="Beynon J.L."/>
            <person name="Chapman J."/>
            <person name="Damasceno C.M."/>
            <person name="Dorrance A.E."/>
            <person name="Dou D."/>
            <person name="Dickerman A.W."/>
            <person name="Dubchak I.L."/>
            <person name="Garbelotto M."/>
            <person name="Gijzen M."/>
            <person name="Gordon S.G."/>
            <person name="Govers F."/>
            <person name="Grunwald N.J."/>
            <person name="Huang W."/>
            <person name="Ivors K.L."/>
            <person name="Jones R.W."/>
            <person name="Kamoun S."/>
            <person name="Krampis K."/>
            <person name="Lamour K.H."/>
            <person name="Lee M.K."/>
            <person name="McDonald W.H."/>
            <person name="Medina M."/>
            <person name="Meijer H.J."/>
            <person name="Nordberg E.K."/>
            <person name="Maclean D.J."/>
            <person name="Ospina-Giraldo M.D."/>
            <person name="Morris P.F."/>
            <person name="Phuntumart V."/>
            <person name="Putnam N.H."/>
            <person name="Rash S."/>
            <person name="Rose J.K."/>
            <person name="Sakihama Y."/>
            <person name="Salamov A.A."/>
            <person name="Savidor A."/>
            <person name="Scheuring C.F."/>
            <person name="Smith B.M."/>
            <person name="Sobral B.W."/>
            <person name="Terry A."/>
            <person name="Torto-Alalibo T.A."/>
            <person name="Win J."/>
            <person name="Xu Z."/>
            <person name="Zhang H."/>
            <person name="Grigoriev I.V."/>
            <person name="Rokhsar D.S."/>
            <person name="Boore J.L."/>
        </authorList>
    </citation>
    <scope>NUCLEOTIDE SEQUENCE [LARGE SCALE GENOMIC DNA]</scope>
    <source>
        <strain evidence="2 3">P6497</strain>
    </source>
</reference>
<evidence type="ECO:0008006" key="4">
    <source>
        <dbReference type="Google" id="ProtNLM"/>
    </source>
</evidence>
<protein>
    <recommendedName>
        <fullName evidence="4">BZIP domain-containing protein</fullName>
    </recommendedName>
</protein>
<dbReference type="InParanoid" id="G4ZAT3"/>